<sequence>MGLNDTLGDAIAATIRLQDAVGRANEEEIDVAVSQFNELASALGVLHWIVDDFKRQDPWTLVQRLLVLEKMLKKISDQVSAVDVAPTDDDVVARASGGAALFGHCFGFSGSPKGVEAAIVQPPTHCVLAAPTLGRDITDAWFPSTAAAKNFCAAVRSSGPAPHPDLPLRGRSVVHVTYATVPMKSFNLDVLSVPLTASAMAEAASVTNVATAEDFLLEYGSHVCSGTFHVGGIIWKTVHVTTRSDEATALLQAACPAMASCDFSIDYSSFPYQSSIDVCKSTLPDELKTRCEIATEIQCTGPDALSFAIFEQRLALDPATWHIVDRPTTRVGVWELLAAAGFERAATLVRDAWVALVSGSDLHSDVAAAVHAAHVEAWLTDRTFGTELKHTRVDSADAAAETIARQIDAATMSSTDERWST</sequence>
<gene>
    <name evidence="1" type="ORF">SPRG_01843</name>
</gene>
<dbReference type="RefSeq" id="XP_012195799.1">
    <property type="nucleotide sequence ID" value="XM_012340409.1"/>
</dbReference>
<proteinExistence type="predicted"/>
<dbReference type="KEGG" id="spar:SPRG_01843"/>
<dbReference type="EMBL" id="KK583193">
    <property type="protein sequence ID" value="KDO33027.1"/>
    <property type="molecule type" value="Genomic_DNA"/>
</dbReference>
<dbReference type="Proteomes" id="UP000030745">
    <property type="component" value="Unassembled WGS sequence"/>
</dbReference>
<evidence type="ECO:0000313" key="2">
    <source>
        <dbReference type="Proteomes" id="UP000030745"/>
    </source>
</evidence>
<organism evidence="1 2">
    <name type="scientific">Saprolegnia parasitica (strain CBS 223.65)</name>
    <dbReference type="NCBI Taxonomy" id="695850"/>
    <lineage>
        <taxon>Eukaryota</taxon>
        <taxon>Sar</taxon>
        <taxon>Stramenopiles</taxon>
        <taxon>Oomycota</taxon>
        <taxon>Saprolegniomycetes</taxon>
        <taxon>Saprolegniales</taxon>
        <taxon>Saprolegniaceae</taxon>
        <taxon>Saprolegnia</taxon>
    </lineage>
</organism>
<reference evidence="1 2" key="1">
    <citation type="journal article" date="2013" name="PLoS Genet.">
        <title>Distinctive expansion of potential virulence genes in the genome of the oomycete fish pathogen Saprolegnia parasitica.</title>
        <authorList>
            <person name="Jiang R.H."/>
            <person name="de Bruijn I."/>
            <person name="Haas B.J."/>
            <person name="Belmonte R."/>
            <person name="Lobach L."/>
            <person name="Christie J."/>
            <person name="van den Ackerveken G."/>
            <person name="Bottin A."/>
            <person name="Bulone V."/>
            <person name="Diaz-Moreno S.M."/>
            <person name="Dumas B."/>
            <person name="Fan L."/>
            <person name="Gaulin E."/>
            <person name="Govers F."/>
            <person name="Grenville-Briggs L.J."/>
            <person name="Horner N.R."/>
            <person name="Levin J.Z."/>
            <person name="Mammella M."/>
            <person name="Meijer H.J."/>
            <person name="Morris P."/>
            <person name="Nusbaum C."/>
            <person name="Oome S."/>
            <person name="Phillips A.J."/>
            <person name="van Rooyen D."/>
            <person name="Rzeszutek E."/>
            <person name="Saraiva M."/>
            <person name="Secombes C.J."/>
            <person name="Seidl M.F."/>
            <person name="Snel B."/>
            <person name="Stassen J.H."/>
            <person name="Sykes S."/>
            <person name="Tripathy S."/>
            <person name="van den Berg H."/>
            <person name="Vega-Arreguin J.C."/>
            <person name="Wawra S."/>
            <person name="Young S.K."/>
            <person name="Zeng Q."/>
            <person name="Dieguez-Uribeondo J."/>
            <person name="Russ C."/>
            <person name="Tyler B.M."/>
            <person name="van West P."/>
        </authorList>
    </citation>
    <scope>NUCLEOTIDE SEQUENCE [LARGE SCALE GENOMIC DNA]</scope>
    <source>
        <strain evidence="1 2">CBS 223.65</strain>
    </source>
</reference>
<accession>A0A067D1X1</accession>
<dbReference type="GeneID" id="24124421"/>
<dbReference type="VEuPathDB" id="FungiDB:SPRG_01843"/>
<evidence type="ECO:0008006" key="3">
    <source>
        <dbReference type="Google" id="ProtNLM"/>
    </source>
</evidence>
<keyword evidence="2" id="KW-1185">Reference proteome</keyword>
<protein>
    <recommendedName>
        <fullName evidence="3">MACPF domain-containing protein</fullName>
    </recommendedName>
</protein>
<name>A0A067D1X1_SAPPC</name>
<dbReference type="AlphaFoldDB" id="A0A067D1X1"/>
<evidence type="ECO:0000313" key="1">
    <source>
        <dbReference type="EMBL" id="KDO33027.1"/>
    </source>
</evidence>